<dbReference type="SUPFAM" id="SSF56300">
    <property type="entry name" value="Metallo-dependent phosphatases"/>
    <property type="match status" value="1"/>
</dbReference>
<feature type="domain" description="Calcineurin-like phosphoesterase" evidence="5">
    <location>
        <begin position="11"/>
        <end position="204"/>
    </location>
</feature>
<keyword evidence="2 6" id="KW-0378">Hydrolase</keyword>
<keyword evidence="7" id="KW-1185">Reference proteome</keyword>
<dbReference type="OrthoDB" id="9784378at2"/>
<dbReference type="GO" id="GO:0046872">
    <property type="term" value="F:metal ion binding"/>
    <property type="evidence" value="ECO:0007669"/>
    <property type="project" value="UniProtKB-KW"/>
</dbReference>
<keyword evidence="3" id="KW-0408">Iron</keyword>
<dbReference type="RefSeq" id="WP_115303365.1">
    <property type="nucleotide sequence ID" value="NZ_CAAAHO010000002.1"/>
</dbReference>
<dbReference type="InterPro" id="IPR004843">
    <property type="entry name" value="Calcineurin-like_PHP"/>
</dbReference>
<dbReference type="PANTHER" id="PTHR42988">
    <property type="entry name" value="PHOSPHOHYDROLASE"/>
    <property type="match status" value="1"/>
</dbReference>
<sequence>MINKNLLKNNLKIIQISDMHLFAEDESRIFAIDSNVHFSQVIEHIKSHELKDADAIILTGDLSQDETAASYNRIVGAFNGFNLPIYWIAGNHDNVQIMQDCFKDATFFQNTPLLACNYWHFIFINTKIPGSGSGYINEKELKFIAEEINKLKKTNKKIALIMHHHPMTINTPLMDQYGLENRDALWEKIADSPVQLIICGHVHGHYRFKHRNINIECSPATCFQIPKGANDLQIEQAIGYKIHYFKANTYQSVPIIWKIA</sequence>
<evidence type="ECO:0000313" key="7">
    <source>
        <dbReference type="Proteomes" id="UP000254968"/>
    </source>
</evidence>
<dbReference type="EC" id="3.1.4.17" evidence="6"/>
<dbReference type="PANTHER" id="PTHR42988:SF2">
    <property type="entry name" value="CYCLIC NUCLEOTIDE PHOSPHODIESTERASE CBUA0032-RELATED"/>
    <property type="match status" value="1"/>
</dbReference>
<evidence type="ECO:0000256" key="1">
    <source>
        <dbReference type="ARBA" id="ARBA00022723"/>
    </source>
</evidence>
<reference evidence="6 7" key="1">
    <citation type="submission" date="2018-06" db="EMBL/GenBank/DDBJ databases">
        <authorList>
            <consortium name="Pathogen Informatics"/>
            <person name="Doyle S."/>
        </authorList>
    </citation>
    <scope>NUCLEOTIDE SEQUENCE [LARGE SCALE GENOMIC DNA]</scope>
    <source>
        <strain evidence="6 7">NCTC13315</strain>
    </source>
</reference>
<dbReference type="AlphaFoldDB" id="A0A378I4C8"/>
<organism evidence="6 7">
    <name type="scientific">Legionella beliardensis</name>
    <dbReference type="NCBI Taxonomy" id="91822"/>
    <lineage>
        <taxon>Bacteria</taxon>
        <taxon>Pseudomonadati</taxon>
        <taxon>Pseudomonadota</taxon>
        <taxon>Gammaproteobacteria</taxon>
        <taxon>Legionellales</taxon>
        <taxon>Legionellaceae</taxon>
        <taxon>Legionella</taxon>
    </lineage>
</organism>
<protein>
    <submittedName>
        <fullName evidence="6">3',5'-cyclic adenosine monophosphate phosphodiesterase CpdA</fullName>
        <ecNumber evidence="6">3.1.4.17</ecNumber>
    </submittedName>
</protein>
<keyword evidence="1" id="KW-0479">Metal-binding</keyword>
<dbReference type="InterPro" id="IPR050884">
    <property type="entry name" value="CNP_phosphodiesterase-III"/>
</dbReference>
<dbReference type="GO" id="GO:0004114">
    <property type="term" value="F:3',5'-cyclic-nucleotide phosphodiesterase activity"/>
    <property type="evidence" value="ECO:0007669"/>
    <property type="project" value="UniProtKB-EC"/>
</dbReference>
<name>A0A378I4C8_9GAMM</name>
<dbReference type="EMBL" id="UGNV01000001">
    <property type="protein sequence ID" value="STX29692.1"/>
    <property type="molecule type" value="Genomic_DNA"/>
</dbReference>
<evidence type="ECO:0000313" key="6">
    <source>
        <dbReference type="EMBL" id="STX29692.1"/>
    </source>
</evidence>
<gene>
    <name evidence="6" type="primary">cpdA</name>
    <name evidence="6" type="ORF">NCTC13315_02244</name>
</gene>
<proteinExistence type="inferred from homology"/>
<evidence type="ECO:0000256" key="2">
    <source>
        <dbReference type="ARBA" id="ARBA00022801"/>
    </source>
</evidence>
<comment type="similarity">
    <text evidence="4">Belongs to the cyclic nucleotide phosphodiesterase class-III family.</text>
</comment>
<evidence type="ECO:0000259" key="5">
    <source>
        <dbReference type="Pfam" id="PF00149"/>
    </source>
</evidence>
<evidence type="ECO:0000256" key="3">
    <source>
        <dbReference type="ARBA" id="ARBA00023004"/>
    </source>
</evidence>
<evidence type="ECO:0000256" key="4">
    <source>
        <dbReference type="ARBA" id="ARBA00025742"/>
    </source>
</evidence>
<dbReference type="InterPro" id="IPR029052">
    <property type="entry name" value="Metallo-depent_PP-like"/>
</dbReference>
<accession>A0A378I4C8</accession>
<dbReference type="Pfam" id="PF00149">
    <property type="entry name" value="Metallophos"/>
    <property type="match status" value="1"/>
</dbReference>
<dbReference type="Proteomes" id="UP000254968">
    <property type="component" value="Unassembled WGS sequence"/>
</dbReference>
<dbReference type="Gene3D" id="3.60.21.10">
    <property type="match status" value="1"/>
</dbReference>